<dbReference type="PROSITE" id="PS51257">
    <property type="entry name" value="PROKAR_LIPOPROTEIN"/>
    <property type="match status" value="1"/>
</dbReference>
<keyword evidence="2" id="KW-0560">Oxidoreductase</keyword>
<dbReference type="Pfam" id="PF01494">
    <property type="entry name" value="FAD_binding_3"/>
    <property type="match status" value="1"/>
</dbReference>
<dbReference type="SUPFAM" id="SSF51905">
    <property type="entry name" value="FAD/NAD(P)-binding domain"/>
    <property type="match status" value="1"/>
</dbReference>
<organism evidence="2 3">
    <name type="scientific">Paenibacillus woosongensis</name>
    <dbReference type="NCBI Taxonomy" id="307580"/>
    <lineage>
        <taxon>Bacteria</taxon>
        <taxon>Bacillati</taxon>
        <taxon>Bacillota</taxon>
        <taxon>Bacilli</taxon>
        <taxon>Bacillales</taxon>
        <taxon>Paenibacillaceae</taxon>
        <taxon>Paenibacillus</taxon>
    </lineage>
</organism>
<dbReference type="InterPro" id="IPR002938">
    <property type="entry name" value="FAD-bd"/>
</dbReference>
<evidence type="ECO:0000313" key="2">
    <source>
        <dbReference type="EMBL" id="WHX47006.1"/>
    </source>
</evidence>
<evidence type="ECO:0000313" key="3">
    <source>
        <dbReference type="Proteomes" id="UP001177943"/>
    </source>
</evidence>
<dbReference type="AlphaFoldDB" id="A0AA95L0K1"/>
<dbReference type="RefSeq" id="WP_283924608.1">
    <property type="nucleotide sequence ID" value="NZ_CP126084.1"/>
</dbReference>
<dbReference type="EC" id="1.-.-.-" evidence="2"/>
<gene>
    <name evidence="2" type="ORF">QNH46_12505</name>
</gene>
<dbReference type="InterPro" id="IPR050407">
    <property type="entry name" value="Geranylgeranyl_reductase"/>
</dbReference>
<dbReference type="KEGG" id="pwn:QNH46_12505"/>
<dbReference type="PANTHER" id="PTHR42685">
    <property type="entry name" value="GERANYLGERANYL DIPHOSPHATE REDUCTASE"/>
    <property type="match status" value="1"/>
</dbReference>
<dbReference type="GO" id="GO:0016491">
    <property type="term" value="F:oxidoreductase activity"/>
    <property type="evidence" value="ECO:0007669"/>
    <property type="project" value="UniProtKB-KW"/>
</dbReference>
<feature type="domain" description="FAD-binding" evidence="1">
    <location>
        <begin position="4"/>
        <end position="311"/>
    </location>
</feature>
<evidence type="ECO:0000259" key="1">
    <source>
        <dbReference type="Pfam" id="PF01494"/>
    </source>
</evidence>
<dbReference type="InterPro" id="IPR036188">
    <property type="entry name" value="FAD/NAD-bd_sf"/>
</dbReference>
<dbReference type="EMBL" id="CP126084">
    <property type="protein sequence ID" value="WHX47006.1"/>
    <property type="molecule type" value="Genomic_DNA"/>
</dbReference>
<dbReference type="PANTHER" id="PTHR42685:SF22">
    <property type="entry name" value="CONDITIONED MEDIUM FACTOR RECEPTOR 1"/>
    <property type="match status" value="1"/>
</dbReference>
<dbReference type="GO" id="GO:0071949">
    <property type="term" value="F:FAD binding"/>
    <property type="evidence" value="ECO:0007669"/>
    <property type="project" value="InterPro"/>
</dbReference>
<protein>
    <submittedName>
        <fullName evidence="2">NAD(P)/FAD-dependent oxidoreductase</fullName>
        <ecNumber evidence="2">1.-.-.-</ecNumber>
    </submittedName>
</protein>
<dbReference type="Proteomes" id="UP001177943">
    <property type="component" value="Chromosome"/>
</dbReference>
<dbReference type="Gene3D" id="3.50.50.60">
    <property type="entry name" value="FAD/NAD(P)-binding domain"/>
    <property type="match status" value="1"/>
</dbReference>
<sequence>MKHDVDVVVLGGGISGSCIAKVLAEKQWETALIDRRNFPRHKVCGEFLSPEAQSTLHALGLTESVVSLHPTRIEWAKLIFEQGREIELLIPGAAWGISRYMMDEALHTAAMQTGAQLHLTTTVTGIEQHGKGYTVRARQGTDTKLFHARAVITAWGANSRMAKTGHRPDAAASCQQAYIGIKTHYAGLKMEPVIEMYFFQGGYLGLCPVEDGSVNAAALLNRSEFVKKGNSVLSILEAAIQRNRRLAERLATAVPVHDTQAAIAPVYLQRKPSPWDGLPRIGDAAAMIAPLCGDGMSMALRSAALCAPLADAFLRGSISLLEWEQRYTQAIRQEFANPLRWGSLLQWLMNKPTVQQLLPSAARFAPLLANGLFRATRLKPLEPLEFYTEC</sequence>
<accession>A0AA95L0K1</accession>
<name>A0AA95L0K1_9BACL</name>
<proteinExistence type="predicted"/>
<reference evidence="2" key="1">
    <citation type="submission" date="2023-05" db="EMBL/GenBank/DDBJ databases">
        <title>Comparative genomics of Bacillaceae isolates and their secondary metabolite potential.</title>
        <authorList>
            <person name="Song L."/>
            <person name="Nielsen L.J."/>
            <person name="Mohite O."/>
            <person name="Xu X."/>
            <person name="Weber T."/>
            <person name="Kovacs A.T."/>
        </authorList>
    </citation>
    <scope>NUCLEOTIDE SEQUENCE</scope>
    <source>
        <strain evidence="2">B2_4</strain>
    </source>
</reference>